<dbReference type="Gene3D" id="1.10.357.10">
    <property type="entry name" value="Tetracycline Repressor, domain 2"/>
    <property type="match status" value="1"/>
</dbReference>
<dbReference type="InterPro" id="IPR009057">
    <property type="entry name" value="Homeodomain-like_sf"/>
</dbReference>
<dbReference type="InterPro" id="IPR001647">
    <property type="entry name" value="HTH_TetR"/>
</dbReference>
<dbReference type="AlphaFoldDB" id="A0A1I0AU03"/>
<dbReference type="Proteomes" id="UP000198507">
    <property type="component" value="Unassembled WGS sequence"/>
</dbReference>
<protein>
    <submittedName>
        <fullName evidence="3">Regulatory protein, tetR family</fullName>
    </submittedName>
</protein>
<feature type="domain" description="HTH tetR-type" evidence="2">
    <location>
        <begin position="14"/>
        <end position="38"/>
    </location>
</feature>
<name>A0A1I0AU03_9ACTN</name>
<dbReference type="SUPFAM" id="SSF46689">
    <property type="entry name" value="Homeodomain-like"/>
    <property type="match status" value="1"/>
</dbReference>
<evidence type="ECO:0000313" key="4">
    <source>
        <dbReference type="Proteomes" id="UP000198507"/>
    </source>
</evidence>
<dbReference type="GO" id="GO:0003677">
    <property type="term" value="F:DNA binding"/>
    <property type="evidence" value="ECO:0007669"/>
    <property type="project" value="UniProtKB-KW"/>
</dbReference>
<dbReference type="Pfam" id="PF00440">
    <property type="entry name" value="TetR_N"/>
    <property type="match status" value="1"/>
</dbReference>
<sequence>MSAARDRPARATVRQRAGVSNGTLFHHFPSRDDLAGAVIAAAMRAHQAELVTELHAATASRDAVAAVVQRHLRWVADNRRLARLLLSAAPQTLRVGLPAPALSANREFFTQIAGWLTARGWTGSPPLTVVASLWLGPAQYYARGWLADPDDSLHTVAADLAAGAWHALAPLLHPEDT</sequence>
<organism evidence="3 4">
    <name type="scientific">Geodermatophilus poikilotrophus</name>
    <dbReference type="NCBI Taxonomy" id="1333667"/>
    <lineage>
        <taxon>Bacteria</taxon>
        <taxon>Bacillati</taxon>
        <taxon>Actinomycetota</taxon>
        <taxon>Actinomycetes</taxon>
        <taxon>Geodermatophilales</taxon>
        <taxon>Geodermatophilaceae</taxon>
        <taxon>Geodermatophilus</taxon>
    </lineage>
</organism>
<proteinExistence type="predicted"/>
<evidence type="ECO:0000313" key="3">
    <source>
        <dbReference type="EMBL" id="SES97229.1"/>
    </source>
</evidence>
<dbReference type="OrthoDB" id="3213419at2"/>
<accession>A0A1I0AU03</accession>
<reference evidence="4" key="1">
    <citation type="submission" date="2016-10" db="EMBL/GenBank/DDBJ databases">
        <authorList>
            <person name="Varghese N."/>
            <person name="Submissions S."/>
        </authorList>
    </citation>
    <scope>NUCLEOTIDE SEQUENCE [LARGE SCALE GENOMIC DNA]</scope>
    <source>
        <strain evidence="4">DSM 44209</strain>
    </source>
</reference>
<evidence type="ECO:0000259" key="2">
    <source>
        <dbReference type="Pfam" id="PF00440"/>
    </source>
</evidence>
<dbReference type="EMBL" id="FOIE01000002">
    <property type="protein sequence ID" value="SES97229.1"/>
    <property type="molecule type" value="Genomic_DNA"/>
</dbReference>
<dbReference type="RefSeq" id="WP_091439989.1">
    <property type="nucleotide sequence ID" value="NZ_FOIE01000002.1"/>
</dbReference>
<gene>
    <name evidence="3" type="ORF">SAMN04488546_0943</name>
</gene>
<dbReference type="SUPFAM" id="SSF48498">
    <property type="entry name" value="Tetracyclin repressor-like, C-terminal domain"/>
    <property type="match status" value="1"/>
</dbReference>
<dbReference type="InterPro" id="IPR036271">
    <property type="entry name" value="Tet_transcr_reg_TetR-rel_C_sf"/>
</dbReference>
<evidence type="ECO:0000256" key="1">
    <source>
        <dbReference type="ARBA" id="ARBA00023125"/>
    </source>
</evidence>
<keyword evidence="4" id="KW-1185">Reference proteome</keyword>
<keyword evidence="1" id="KW-0238">DNA-binding</keyword>